<sequence>MSSLAWIDFDEAERQRAQRITALFQERETRDELGLGAIRDSIADHLFPGTSTIQTRLRYMLFIPWLYRDLEKRDLPEAQLRTQARDAEIRLADALKAGGESNGIIGRDAGPRLQRLPSSVYWAGLGAWGIRVFPGSLDSLFVALRRRGRSHVTSSGEEAMAGAQAPTVWNPALPQMPSGLLERAVFHLTAEEAQFLIDRLVASQPNSLLTMLAREGIDADCDQIWTHPHLAAFPAAARRLVQHGEIFSHLMHGAALLYNLALSELRQRDDWIDTYRERLEAWSDELDLGAVRAWSLDDFWNVVEHPAHAVRPAAKRFVTEWRELVLAGTEQVVTSPAGRQLVEERERRLKTSQSRYANHAVRDRWTGASGAERLSFRWAQAKSHLRDLANAK</sequence>
<dbReference type="GeneID" id="94366526"/>
<dbReference type="InterPro" id="IPR045941">
    <property type="entry name" value="DUF6361"/>
</dbReference>
<organism evidence="1 2">
    <name type="scientific">Pararhodobacter marinus</name>
    <dbReference type="NCBI Taxonomy" id="2184063"/>
    <lineage>
        <taxon>Bacteria</taxon>
        <taxon>Pseudomonadati</taxon>
        <taxon>Pseudomonadota</taxon>
        <taxon>Alphaproteobacteria</taxon>
        <taxon>Rhodobacterales</taxon>
        <taxon>Paracoccaceae</taxon>
        <taxon>Pararhodobacter</taxon>
    </lineage>
</organism>
<evidence type="ECO:0000313" key="2">
    <source>
        <dbReference type="Proteomes" id="UP000244940"/>
    </source>
</evidence>
<dbReference type="EMBL" id="QEYD01000010">
    <property type="protein sequence ID" value="PWE27659.1"/>
    <property type="molecule type" value="Genomic_DNA"/>
</dbReference>
<dbReference type="AlphaFoldDB" id="A0A2U2C738"/>
<name>A0A2U2C738_9RHOB</name>
<gene>
    <name evidence="1" type="ORF">C4N9_16650</name>
</gene>
<dbReference type="OrthoDB" id="1825624at2"/>
<reference evidence="1 2" key="1">
    <citation type="submission" date="2018-05" db="EMBL/GenBank/DDBJ databases">
        <title>Pararhodobacter marina sp. nov., isolated from deep-sea water of the Indian Ocean.</title>
        <authorList>
            <person name="Lai Q.Sr."/>
            <person name="Liu X."/>
            <person name="Shao Z."/>
        </authorList>
    </citation>
    <scope>NUCLEOTIDE SEQUENCE [LARGE SCALE GENOMIC DNA]</scope>
    <source>
        <strain evidence="1 2">CIC4N-9</strain>
    </source>
</reference>
<dbReference type="RefSeq" id="WP_109534470.1">
    <property type="nucleotide sequence ID" value="NZ_QEYD01000010.1"/>
</dbReference>
<protein>
    <submittedName>
        <fullName evidence="1">Uncharacterized protein</fullName>
    </submittedName>
</protein>
<proteinExistence type="predicted"/>
<keyword evidence="2" id="KW-1185">Reference proteome</keyword>
<evidence type="ECO:0000313" key="1">
    <source>
        <dbReference type="EMBL" id="PWE27659.1"/>
    </source>
</evidence>
<dbReference type="Pfam" id="PF19888">
    <property type="entry name" value="DUF6361"/>
    <property type="match status" value="1"/>
</dbReference>
<dbReference type="Proteomes" id="UP000244940">
    <property type="component" value="Unassembled WGS sequence"/>
</dbReference>
<accession>A0A2U2C738</accession>
<comment type="caution">
    <text evidence="1">The sequence shown here is derived from an EMBL/GenBank/DDBJ whole genome shotgun (WGS) entry which is preliminary data.</text>
</comment>